<dbReference type="SUPFAM" id="SSF53850">
    <property type="entry name" value="Periplasmic binding protein-like II"/>
    <property type="match status" value="1"/>
</dbReference>
<keyword evidence="1" id="KW-1133">Transmembrane helix</keyword>
<evidence type="ECO:0000313" key="3">
    <source>
        <dbReference type="Proteomes" id="UP001212602"/>
    </source>
</evidence>
<sequence>MKAVPRYLKLLWLGFRDLIASAGPLLFLVAGVLIAAYVYLKPQPPQTVTLATGPAGSADAEFGQRYAQALQASGITVRLRPTTGSVDNLQLLRSGEVDVAFVRGGSADPVADEQAGLTSLGALYYEPLWIFYRLEAAKRLEARQGPFDSLADLKPLHVDVGQHGSGVPDIMERMFSANRIAMAQMRLSHQEPGAATEALLVGRIDALVLASAPQSPLVQRLLRSPGIGLLDLRQAEAYTRIFPFFSAVDLPRGIVDLAADQPSQDVSMLAATVSLLTREDTHPALRQLFAQAAQGIHGGAHWFNGAREFPNTRTSELPVSAEGDRAINGTPPFWQRYLPFWASNLIERMWLVLGGLIVLLLPLSRIVPPLYTFRVRRRVFRWYARLREVEARADAGEAHEPEGRQALLEELDQLDRVVDRIAVPLSYADELYALRHNIAAVRQRVQARQPREHSTQAPPR</sequence>
<dbReference type="Gene3D" id="3.40.190.10">
    <property type="entry name" value="Periplasmic binding protein-like II"/>
    <property type="match status" value="2"/>
</dbReference>
<organism evidence="2 3">
    <name type="scientific">Xenophilus arseniciresistens</name>
    <dbReference type="NCBI Taxonomy" id="1283306"/>
    <lineage>
        <taxon>Bacteria</taxon>
        <taxon>Pseudomonadati</taxon>
        <taxon>Pseudomonadota</taxon>
        <taxon>Betaproteobacteria</taxon>
        <taxon>Burkholderiales</taxon>
        <taxon>Comamonadaceae</taxon>
        <taxon>Xenophilus</taxon>
    </lineage>
</organism>
<reference evidence="2" key="1">
    <citation type="submission" date="2023-01" db="EMBL/GenBank/DDBJ databases">
        <title>Xenophilus mangrovi sp. nov., isolated from soil of Mangrove nature reserve.</title>
        <authorList>
            <person name="Xu S."/>
            <person name="Liu Z."/>
            <person name="Xu Y."/>
        </authorList>
    </citation>
    <scope>NUCLEOTIDE SEQUENCE</scope>
    <source>
        <strain evidence="2">YW8</strain>
    </source>
</reference>
<dbReference type="InterPro" id="IPR011852">
    <property type="entry name" value="TRAP_TAXI"/>
</dbReference>
<keyword evidence="1" id="KW-0812">Transmembrane</keyword>
<evidence type="ECO:0000256" key="1">
    <source>
        <dbReference type="SAM" id="Phobius"/>
    </source>
</evidence>
<dbReference type="Pfam" id="PF16868">
    <property type="entry name" value="NMT1_3"/>
    <property type="match status" value="1"/>
</dbReference>
<keyword evidence="1" id="KW-0472">Membrane</keyword>
<comment type="caution">
    <text evidence="2">The sequence shown here is derived from an EMBL/GenBank/DDBJ whole genome shotgun (WGS) entry which is preliminary data.</text>
</comment>
<dbReference type="PANTHER" id="PTHR42941">
    <property type="entry name" value="SLL1037 PROTEIN"/>
    <property type="match status" value="1"/>
</dbReference>
<feature type="transmembrane region" description="Helical" evidence="1">
    <location>
        <begin position="21"/>
        <end position="40"/>
    </location>
</feature>
<dbReference type="PANTHER" id="PTHR42941:SF1">
    <property type="entry name" value="SLL1037 PROTEIN"/>
    <property type="match status" value="1"/>
</dbReference>
<feature type="transmembrane region" description="Helical" evidence="1">
    <location>
        <begin position="349"/>
        <end position="371"/>
    </location>
</feature>
<gene>
    <name evidence="2" type="ORF">PGB34_00950</name>
</gene>
<dbReference type="Proteomes" id="UP001212602">
    <property type="component" value="Unassembled WGS sequence"/>
</dbReference>
<proteinExistence type="predicted"/>
<evidence type="ECO:0000313" key="2">
    <source>
        <dbReference type="EMBL" id="MDA7414919.1"/>
    </source>
</evidence>
<protein>
    <submittedName>
        <fullName evidence="2">ABC transporter substrate-binding protein</fullName>
    </submittedName>
</protein>
<dbReference type="AlphaFoldDB" id="A0AAE3SXG7"/>
<accession>A0AAE3SXG7</accession>
<dbReference type="EMBL" id="JAQIPB010000001">
    <property type="protein sequence ID" value="MDA7414919.1"/>
    <property type="molecule type" value="Genomic_DNA"/>
</dbReference>
<dbReference type="RefSeq" id="WP_271426194.1">
    <property type="nucleotide sequence ID" value="NZ_JAQIPB010000001.1"/>
</dbReference>
<name>A0AAE3SXG7_9BURK</name>
<keyword evidence="3" id="KW-1185">Reference proteome</keyword>